<dbReference type="EMBL" id="CAAALY010247221">
    <property type="protein sequence ID" value="VEL34220.1"/>
    <property type="molecule type" value="Genomic_DNA"/>
</dbReference>
<reference evidence="1" key="1">
    <citation type="submission" date="2018-11" db="EMBL/GenBank/DDBJ databases">
        <authorList>
            <consortium name="Pathogen Informatics"/>
        </authorList>
    </citation>
    <scope>NUCLEOTIDE SEQUENCE</scope>
</reference>
<name>A0A448XDL5_9PLAT</name>
<evidence type="ECO:0000313" key="2">
    <source>
        <dbReference type="Proteomes" id="UP000784294"/>
    </source>
</evidence>
<organism evidence="1 2">
    <name type="scientific">Protopolystoma xenopodis</name>
    <dbReference type="NCBI Taxonomy" id="117903"/>
    <lineage>
        <taxon>Eukaryota</taxon>
        <taxon>Metazoa</taxon>
        <taxon>Spiralia</taxon>
        <taxon>Lophotrochozoa</taxon>
        <taxon>Platyhelminthes</taxon>
        <taxon>Monogenea</taxon>
        <taxon>Polyopisthocotylea</taxon>
        <taxon>Polystomatidea</taxon>
        <taxon>Polystomatidae</taxon>
        <taxon>Protopolystoma</taxon>
    </lineage>
</organism>
<comment type="caution">
    <text evidence="1">The sequence shown here is derived from an EMBL/GenBank/DDBJ whole genome shotgun (WGS) entry which is preliminary data.</text>
</comment>
<keyword evidence="2" id="KW-1185">Reference proteome</keyword>
<sequence length="78" mass="9142">MARIGYEINWKATERKAPYGDNTRKRKISEAIDVLGHTDLMNWRLEECRVSDNFANCLSKLGEDKNRAWQSELRRSAQ</sequence>
<dbReference type="Proteomes" id="UP000784294">
    <property type="component" value="Unassembled WGS sequence"/>
</dbReference>
<evidence type="ECO:0000313" key="1">
    <source>
        <dbReference type="EMBL" id="VEL34220.1"/>
    </source>
</evidence>
<protein>
    <submittedName>
        <fullName evidence="1">Uncharacterized protein</fullName>
    </submittedName>
</protein>
<gene>
    <name evidence="1" type="ORF">PXEA_LOCUS27660</name>
</gene>
<dbReference type="OrthoDB" id="8037262at2759"/>
<accession>A0A448XDL5</accession>
<dbReference type="AlphaFoldDB" id="A0A448XDL5"/>
<proteinExistence type="predicted"/>